<reference evidence="4 5" key="1">
    <citation type="journal article" date="2018" name="Genome Biol. Evol.">
        <title>Multiple Roots of Fruiting Body Formation in Amoebozoa.</title>
        <authorList>
            <person name="Hillmann F."/>
            <person name="Forbes G."/>
            <person name="Novohradska S."/>
            <person name="Ferling I."/>
            <person name="Riege K."/>
            <person name="Groth M."/>
            <person name="Westermann M."/>
            <person name="Marz M."/>
            <person name="Spaller T."/>
            <person name="Winckler T."/>
            <person name="Schaap P."/>
            <person name="Glockner G."/>
        </authorList>
    </citation>
    <scope>NUCLEOTIDE SEQUENCE [LARGE SCALE GENOMIC DNA]</scope>
    <source>
        <strain evidence="4 5">Jena</strain>
    </source>
</reference>
<feature type="region of interest" description="Disordered" evidence="1">
    <location>
        <begin position="2576"/>
        <end position="2600"/>
    </location>
</feature>
<keyword evidence="2" id="KW-0812">Transmembrane</keyword>
<evidence type="ECO:0000256" key="3">
    <source>
        <dbReference type="SAM" id="SignalP"/>
    </source>
</evidence>
<evidence type="ECO:0000256" key="1">
    <source>
        <dbReference type="SAM" id="MobiDB-lite"/>
    </source>
</evidence>
<dbReference type="Gene3D" id="2.60.220.50">
    <property type="match status" value="1"/>
</dbReference>
<feature type="compositionally biased region" description="Polar residues" evidence="1">
    <location>
        <begin position="2576"/>
        <end position="2585"/>
    </location>
</feature>
<dbReference type="Proteomes" id="UP000241769">
    <property type="component" value="Unassembled WGS sequence"/>
</dbReference>
<keyword evidence="2" id="KW-1133">Transmembrane helix</keyword>
<feature type="signal peptide" evidence="3">
    <location>
        <begin position="1"/>
        <end position="17"/>
    </location>
</feature>
<evidence type="ECO:0000313" key="5">
    <source>
        <dbReference type="Proteomes" id="UP000241769"/>
    </source>
</evidence>
<evidence type="ECO:0000313" key="4">
    <source>
        <dbReference type="EMBL" id="PRP85235.1"/>
    </source>
</evidence>
<sequence length="2600" mass="279244">MQRSSVLFLALLTVATGQLFIQFDNRDAAYQRGATATVSILTNLVLDYNRCPLRLSFSPPTLPDISYTGSPVSFSVGNRPLFYEVLVNDLNNCYSNFLEGPLTSRFWVLSDGRPNPIYGASLTASNSSVPVATPISFTLLTDEPLATSCAPVGFYQLSTDASVNASVKITVGSRITPLSFQPDIGGTWTLTITSPCFPAPLSTSFNVLKSVDLTVNANVYPDVYITVNTKSAAALPPNCLVRYDLTFSNGSIIQTADLTNTSSWIFSFDPNPSTGYGVYTINPTCGCGYTCNRAQFTYGPSPLRPVSLSISPNYLFSLFYSYSYNDCPTTLVITYGNTVVYNQTASSPGALAFSPSSVGNYALSLKTCSNYNATAIDGKILVVGQIPVAMTPNYNGTTFVLPVNTGMVFPIIPAEKSFLTDGCYLTVSVKSPGFSASFPLDQNHTVYDFTSCAYPGPFYRSLSVGVYGCQETCYRDANCVAYSVDTDNNECFLQNFASNFSNSETFLCGVTPSNKPIYLPTGDYTTSWTSSCPRYDPTPLNSFIFSVVNPTTTIDSVRYDGNPGFRTLKLLGFDTSSNDPCQLNVLLYLDNVLVSNLTAGLDSSLPLPNVGPSGKYQVKLQPFSGCYNQDLTLKGDPRASFTIPPVTPTLLPFYPIYSGDSISPSWKVFPPIDATTLYYSLSNASGILINDTYNPMQEQVSPGVYTYQVSCYTPGMAFTTSSPITILGRPAASALYENDGPSLQITYGTPFLRTHYVRDTPLCPTTTVTGYNLATGNVVSDFQIVYDSQSATITAPSTLPVGNYGYKLQGNETSCDPKAHYTFQVIPIVVQPFSYEHLLSTLDYFSLSVTNNPGFIPQGVNLTVDVYPLGKKVSAATLTFNSETNLVDLTENLKEGSYQLDLSSNLPVFDFSAASGMLFTVYSDATKLPCTLYDTFSANNLVISLSFAPQFYPSPPPMCNVTVQLQSKAHRFSITSSISDNRIYLPIPSSTPYGIYNATWSSDCSGMDLSQLSPQYDWSDLYRDLFYYYTNFIQYDGPQFNSACNLTLTFNGSTPLTLPVHSAPRSDMRTLLLPGLYNIDCSSSCAIINTTSFCGGPISLTVENLFSGSGSWKSQTRISPSNVAASSCTYNFTLYAPAASPIVFTTTSLKPTLVLHRDVGYYRYVPSSNYQCGYYVNSFSYFVAPSTTYLQYDASIGQFGLVNSLTYVDDIIVTLSDIIHPSTTFTTSKATNWSTAAVPSGVYRASAVSYANGPISLYNSIVTVGKPYLLRNLAAVQANLTSTRYHKVGECISLDLGPYVQYWSPSIYQTPQWSSIGTDNQGQYQLCLSSPYAGSDATLNINNDIYVLAPDVNILAEPLNGNYFIYAYRSGSMVVTYMNVYTNFGPWNITLDGHNYNHIGDYTQYNLWRLPNGPISYTINTPLGSYPGTFSISYQGQRATLLSRTDSQLAFDLAFNGPERFVLPAGTTVTMVSGNTAVSANVTSQGTVTFPYVGPVPIQVDFIKVDPDVAKLGWPSYFTQYYSVPTYTTYAARSSQAIVGGYYPLYQQTMAVINNAQIVGADLGNGDKRSLSDVSTFTSTNVALTTPNGPQTVGLDPLNSLFVGPLAQGDYSANFGPSSLSWSAYSLRVDPSSVTISTAVDSSLNIAVNFTVKDVDGKPLSPVMLARFYLQTSIVPPQEDREAIISTAITPGNIVWVVPHTYNNFTVTVLATGITYYAQFPYPVTIYNDVVKSPFSGNTVTPKILGIASACTDLQVYIPGYATFSISSSPRLPWNFTNGIATVPREYLEHGKYIISAGGSFGLGQITVTIGSINVDIYPQVYNLRPSDKTIFTPTWASCKPAGVTYMWYLNEVNTYNGSTFTVAPFSFPLGRSYLYLMVMKGNQYISGAETSFRISAAAPTFSLTSGIDNFQVSAAQAFKLNASASTDVDAPSGSVINAAWSCSSNGSPCLDSQGKNLSLASQLSVTVPANTLSVGIYNFQVQLTSNFTGLYTIGNVRVQVLSADGGLVPQFSITSHSDLRYVDGTYATTLQASLDKSQTGQFSAFSYAWSCDHLTLDTINTNGLSSSTLTVRAGVLSDCRTYTFTLAAKAANSARSLTNVTVSTTCPLQGNLYASRTTGSFVVDTFIFTPQFQTAGNPKFSYYYQPLNGTLVFVDTLSTPLSIRLPPLSSHTVTFIVNVLDDTNSRGNASVTINLTNYNSTSAADTAALLLFNTDGSVTLGSINSALSALNGSTLSAADANSLSGHILDGITSSLSGQTQSETQASSTVLALTSTLDIVQKSTTVSKTFLSKLLSVFLSSASSLELQPGQTLSASYAKNNLLFITKLSRSSKASGKRQEGQEFAFQLVSAVRSLAQATLVNRGCGETAQSADSDDFSIYTVTSLGSTVGSLKTNATHGYASLPSDILTTSGAAETDCFSVVYVRYASDLANSAAPAGLSPLNTAAPVISLEVTPGTYSTSGPSTFSIGIPYDGSSPVACAHRKDINSTWISDNTCTVSVSNGVATCSCSHLTEFTVFGNNTNNNTNTNSSQSESSPSSGLSAGAKAGIAIGVIAFVALVAGIIAFVLIKKKQQRVSDGSNSIELSTKKDTPPAYSSQQP</sequence>
<keyword evidence="2" id="KW-0472">Membrane</keyword>
<protein>
    <submittedName>
        <fullName evidence="4">Hemagluttinin domain-containing protein</fullName>
    </submittedName>
</protein>
<dbReference type="InterPro" id="IPR046338">
    <property type="entry name" value="GAIN_dom_sf"/>
</dbReference>
<keyword evidence="3" id="KW-0732">Signal</keyword>
<feature type="transmembrane region" description="Helical" evidence="2">
    <location>
        <begin position="2547"/>
        <end position="2569"/>
    </location>
</feature>
<dbReference type="InParanoid" id="A0A2P6NMP2"/>
<name>A0A2P6NMP2_9EUKA</name>
<organism evidence="4 5">
    <name type="scientific">Planoprotostelium fungivorum</name>
    <dbReference type="NCBI Taxonomy" id="1890364"/>
    <lineage>
        <taxon>Eukaryota</taxon>
        <taxon>Amoebozoa</taxon>
        <taxon>Evosea</taxon>
        <taxon>Variosea</taxon>
        <taxon>Cavosteliida</taxon>
        <taxon>Cavosteliaceae</taxon>
        <taxon>Planoprotostelium</taxon>
    </lineage>
</organism>
<feature type="chain" id="PRO_5015152993" evidence="3">
    <location>
        <begin position="18"/>
        <end position="2600"/>
    </location>
</feature>
<proteinExistence type="predicted"/>
<dbReference type="EMBL" id="MDYQ01000048">
    <property type="protein sequence ID" value="PRP85235.1"/>
    <property type="molecule type" value="Genomic_DNA"/>
</dbReference>
<evidence type="ECO:0000256" key="2">
    <source>
        <dbReference type="SAM" id="Phobius"/>
    </source>
</evidence>
<keyword evidence="5" id="KW-1185">Reference proteome</keyword>
<gene>
    <name evidence="4" type="ORF">PROFUN_07005</name>
</gene>
<accession>A0A2P6NMP2</accession>
<comment type="caution">
    <text evidence="4">The sequence shown here is derived from an EMBL/GenBank/DDBJ whole genome shotgun (WGS) entry which is preliminary data.</text>
</comment>